<keyword evidence="3" id="KW-1185">Reference proteome</keyword>
<name>A0A5N5GBQ9_9ROSA</name>
<feature type="compositionally biased region" description="Basic and acidic residues" evidence="1">
    <location>
        <begin position="45"/>
        <end position="54"/>
    </location>
</feature>
<evidence type="ECO:0000256" key="1">
    <source>
        <dbReference type="SAM" id="MobiDB-lite"/>
    </source>
</evidence>
<accession>A0A5N5GBQ9</accession>
<feature type="compositionally biased region" description="Polar residues" evidence="1">
    <location>
        <begin position="19"/>
        <end position="28"/>
    </location>
</feature>
<protein>
    <recommendedName>
        <fullName evidence="4">No apical meristem-associated C-terminal domain-containing protein</fullName>
    </recommendedName>
</protein>
<reference evidence="2 3" key="1">
    <citation type="submission" date="2019-09" db="EMBL/GenBank/DDBJ databases">
        <authorList>
            <person name="Ou C."/>
        </authorList>
    </citation>
    <scope>NUCLEOTIDE SEQUENCE [LARGE SCALE GENOMIC DNA]</scope>
    <source>
        <strain evidence="2">S2</strain>
        <tissue evidence="2">Leaf</tissue>
    </source>
</reference>
<feature type="region of interest" description="Disordered" evidence="1">
    <location>
        <begin position="1"/>
        <end position="54"/>
    </location>
</feature>
<reference evidence="3" key="2">
    <citation type="submission" date="2019-10" db="EMBL/GenBank/DDBJ databases">
        <title>A de novo genome assembly of a pear dwarfing rootstock.</title>
        <authorList>
            <person name="Wang F."/>
            <person name="Wang J."/>
            <person name="Li S."/>
            <person name="Zhang Y."/>
            <person name="Fang M."/>
            <person name="Ma L."/>
            <person name="Zhao Y."/>
            <person name="Jiang S."/>
        </authorList>
    </citation>
    <scope>NUCLEOTIDE SEQUENCE [LARGE SCALE GENOMIC DNA]</scope>
</reference>
<evidence type="ECO:0008006" key="4">
    <source>
        <dbReference type="Google" id="ProtNLM"/>
    </source>
</evidence>
<reference evidence="2 3" key="3">
    <citation type="submission" date="2019-11" db="EMBL/GenBank/DDBJ databases">
        <title>A de novo genome assembly of a pear dwarfing rootstock.</title>
        <authorList>
            <person name="Wang F."/>
            <person name="Wang J."/>
            <person name="Li S."/>
            <person name="Zhang Y."/>
            <person name="Fang M."/>
            <person name="Ma L."/>
            <person name="Zhao Y."/>
            <person name="Jiang S."/>
        </authorList>
    </citation>
    <scope>NUCLEOTIDE SEQUENCE [LARGE SCALE GENOMIC DNA]</scope>
    <source>
        <strain evidence="2">S2</strain>
        <tissue evidence="2">Leaf</tissue>
    </source>
</reference>
<comment type="caution">
    <text evidence="2">The sequence shown here is derived from an EMBL/GenBank/DDBJ whole genome shotgun (WGS) entry which is preliminary data.</text>
</comment>
<dbReference type="Proteomes" id="UP000327157">
    <property type="component" value="Chromosome 9"/>
</dbReference>
<proteinExistence type="predicted"/>
<sequence length="101" mass="11347">MFETQSSAVDGDEDGFPTIQETRVENPSSGGGSIPKAMGRNKAQMLKEKGKAKDDYAAQQDVAASLRLMAEQNAFVVEERNRRHEERAKQIQKRWMIGVYT</sequence>
<organism evidence="2 3">
    <name type="scientific">Pyrus ussuriensis x Pyrus communis</name>
    <dbReference type="NCBI Taxonomy" id="2448454"/>
    <lineage>
        <taxon>Eukaryota</taxon>
        <taxon>Viridiplantae</taxon>
        <taxon>Streptophyta</taxon>
        <taxon>Embryophyta</taxon>
        <taxon>Tracheophyta</taxon>
        <taxon>Spermatophyta</taxon>
        <taxon>Magnoliopsida</taxon>
        <taxon>eudicotyledons</taxon>
        <taxon>Gunneridae</taxon>
        <taxon>Pentapetalae</taxon>
        <taxon>rosids</taxon>
        <taxon>fabids</taxon>
        <taxon>Rosales</taxon>
        <taxon>Rosaceae</taxon>
        <taxon>Amygdaloideae</taxon>
        <taxon>Maleae</taxon>
        <taxon>Pyrus</taxon>
    </lineage>
</organism>
<evidence type="ECO:0000313" key="3">
    <source>
        <dbReference type="Proteomes" id="UP000327157"/>
    </source>
</evidence>
<dbReference type="EMBL" id="SMOL01000458">
    <property type="protein sequence ID" value="KAB2612866.1"/>
    <property type="molecule type" value="Genomic_DNA"/>
</dbReference>
<dbReference type="AlphaFoldDB" id="A0A5N5GBQ9"/>
<evidence type="ECO:0000313" key="2">
    <source>
        <dbReference type="EMBL" id="KAB2612866.1"/>
    </source>
</evidence>
<gene>
    <name evidence="2" type="ORF">D8674_035182</name>
</gene>